<dbReference type="Proteomes" id="UP000190831">
    <property type="component" value="Chromosome F"/>
</dbReference>
<dbReference type="OrthoDB" id="27823at2759"/>
<feature type="compositionally biased region" description="Polar residues" evidence="9">
    <location>
        <begin position="332"/>
        <end position="347"/>
    </location>
</feature>
<dbReference type="Gene3D" id="1.20.1270.60">
    <property type="entry name" value="Arfaptin homology (AH) domain/BAR domain"/>
    <property type="match status" value="1"/>
</dbReference>
<dbReference type="InterPro" id="IPR031160">
    <property type="entry name" value="F_BAR_dom"/>
</dbReference>
<protein>
    <submittedName>
        <fullName evidence="12">LAFE_0F07030g1_1</fullName>
    </submittedName>
</protein>
<feature type="region of interest" description="Disordered" evidence="9">
    <location>
        <begin position="290"/>
        <end position="392"/>
    </location>
</feature>
<feature type="compositionally biased region" description="Polar residues" evidence="9">
    <location>
        <begin position="306"/>
        <end position="315"/>
    </location>
</feature>
<keyword evidence="3" id="KW-0963">Cytoplasm</keyword>
<evidence type="ECO:0000256" key="5">
    <source>
        <dbReference type="ARBA" id="ARBA00023212"/>
    </source>
</evidence>
<dbReference type="CDD" id="cd00174">
    <property type="entry name" value="SH3"/>
    <property type="match status" value="1"/>
</dbReference>
<evidence type="ECO:0000256" key="1">
    <source>
        <dbReference type="ARBA" id="ARBA00004245"/>
    </source>
</evidence>
<evidence type="ECO:0000256" key="2">
    <source>
        <dbReference type="ARBA" id="ARBA00022443"/>
    </source>
</evidence>
<evidence type="ECO:0000259" key="11">
    <source>
        <dbReference type="PROSITE" id="PS51741"/>
    </source>
</evidence>
<dbReference type="PROSITE" id="PS51741">
    <property type="entry name" value="F_BAR"/>
    <property type="match status" value="1"/>
</dbReference>
<evidence type="ECO:0000256" key="6">
    <source>
        <dbReference type="PROSITE-ProRule" id="PRU00192"/>
    </source>
</evidence>
<dbReference type="SUPFAM" id="SSF50044">
    <property type="entry name" value="SH3-domain"/>
    <property type="match status" value="1"/>
</dbReference>
<evidence type="ECO:0000256" key="3">
    <source>
        <dbReference type="ARBA" id="ARBA00022490"/>
    </source>
</evidence>
<dbReference type="Pfam" id="PF00611">
    <property type="entry name" value="FCH"/>
    <property type="match status" value="1"/>
</dbReference>
<dbReference type="AlphaFoldDB" id="A0A1G4MFD4"/>
<evidence type="ECO:0000256" key="7">
    <source>
        <dbReference type="PROSITE-ProRule" id="PRU01077"/>
    </source>
</evidence>
<dbReference type="PANTHER" id="PTHR23065:SF7">
    <property type="entry name" value="NOSTRIN, ISOFORM H"/>
    <property type="match status" value="1"/>
</dbReference>
<feature type="domain" description="F-BAR" evidence="11">
    <location>
        <begin position="1"/>
        <end position="263"/>
    </location>
</feature>
<accession>A0A1G4MFD4</accession>
<dbReference type="SUPFAM" id="SSF103657">
    <property type="entry name" value="BAR/IMD domain-like"/>
    <property type="match status" value="1"/>
</dbReference>
<evidence type="ECO:0000256" key="8">
    <source>
        <dbReference type="SAM" id="Coils"/>
    </source>
</evidence>
<feature type="domain" description="SH3" evidence="10">
    <location>
        <begin position="552"/>
        <end position="619"/>
    </location>
</feature>
<dbReference type="InterPro" id="IPR036028">
    <property type="entry name" value="SH3-like_dom_sf"/>
</dbReference>
<dbReference type="Gene3D" id="2.30.30.40">
    <property type="entry name" value="SH3 Domains"/>
    <property type="match status" value="1"/>
</dbReference>
<dbReference type="EMBL" id="LT598490">
    <property type="protein sequence ID" value="SCW02465.1"/>
    <property type="molecule type" value="Genomic_DNA"/>
</dbReference>
<dbReference type="GO" id="GO:0120104">
    <property type="term" value="C:mitotic actomyosin contractile ring, proximal layer"/>
    <property type="evidence" value="ECO:0007669"/>
    <property type="project" value="TreeGrafter"/>
</dbReference>
<evidence type="ECO:0000313" key="12">
    <source>
        <dbReference type="EMBL" id="SCW02465.1"/>
    </source>
</evidence>
<comment type="subcellular location">
    <subcellularLocation>
        <location evidence="1">Cytoplasm</location>
        <location evidence="1">Cytoskeleton</location>
    </subcellularLocation>
</comment>
<gene>
    <name evidence="12" type="ORF">LAFE_0F07030G</name>
</gene>
<keyword evidence="2 6" id="KW-0728">SH3 domain</keyword>
<dbReference type="SMART" id="SM00326">
    <property type="entry name" value="SH3"/>
    <property type="match status" value="1"/>
</dbReference>
<dbReference type="GO" id="GO:0030036">
    <property type="term" value="P:actin cytoskeleton organization"/>
    <property type="evidence" value="ECO:0007669"/>
    <property type="project" value="UniProtKB-ARBA"/>
</dbReference>
<dbReference type="PROSITE" id="PS50002">
    <property type="entry name" value="SH3"/>
    <property type="match status" value="1"/>
</dbReference>
<organism evidence="12 13">
    <name type="scientific">Lachancea fermentati</name>
    <name type="common">Zygosaccharomyces fermentati</name>
    <dbReference type="NCBI Taxonomy" id="4955"/>
    <lineage>
        <taxon>Eukaryota</taxon>
        <taxon>Fungi</taxon>
        <taxon>Dikarya</taxon>
        <taxon>Ascomycota</taxon>
        <taxon>Saccharomycotina</taxon>
        <taxon>Saccharomycetes</taxon>
        <taxon>Saccharomycetales</taxon>
        <taxon>Saccharomycetaceae</taxon>
        <taxon>Lachancea</taxon>
    </lineage>
</organism>
<evidence type="ECO:0000256" key="4">
    <source>
        <dbReference type="ARBA" id="ARBA00022553"/>
    </source>
</evidence>
<evidence type="ECO:0000313" key="13">
    <source>
        <dbReference type="Proteomes" id="UP000190831"/>
    </source>
</evidence>
<reference evidence="13" key="1">
    <citation type="submission" date="2016-03" db="EMBL/GenBank/DDBJ databases">
        <authorList>
            <person name="Devillers H."/>
        </authorList>
    </citation>
    <scope>NUCLEOTIDE SEQUENCE [LARGE SCALE GENOMIC DNA]</scope>
</reference>
<dbReference type="OMA" id="RFAKSWN"/>
<feature type="compositionally biased region" description="Basic and acidic residues" evidence="9">
    <location>
        <begin position="296"/>
        <end position="305"/>
    </location>
</feature>
<keyword evidence="7 8" id="KW-0175">Coiled coil</keyword>
<dbReference type="STRING" id="4955.A0A1G4MFD4"/>
<evidence type="ECO:0000259" key="10">
    <source>
        <dbReference type="PROSITE" id="PS50002"/>
    </source>
</evidence>
<evidence type="ECO:0000256" key="9">
    <source>
        <dbReference type="SAM" id="MobiDB-lite"/>
    </source>
</evidence>
<dbReference type="InterPro" id="IPR027267">
    <property type="entry name" value="AH/BAR_dom_sf"/>
</dbReference>
<dbReference type="InterPro" id="IPR001060">
    <property type="entry name" value="FCH_dom"/>
</dbReference>
<dbReference type="GO" id="GO:0005543">
    <property type="term" value="F:phospholipid binding"/>
    <property type="evidence" value="ECO:0007669"/>
    <property type="project" value="TreeGrafter"/>
</dbReference>
<proteinExistence type="predicted"/>
<feature type="region of interest" description="Disordered" evidence="9">
    <location>
        <begin position="421"/>
        <end position="483"/>
    </location>
</feature>
<sequence length="619" mass="71205">MSHSYNYQLSFWDEQDNGTRILLDHVAQGIEASKSLVGFFEERSKLEKDYSRRLSAISNKLQNDISNRPDYGKLAQNVKALQTTQERWSQSHSKQSVGIHRDNYEEMREFVQDIQARYKTISSKVRNLRNDKITKRQLCDVVQEKLEKASVELRDCQLNKNNTLGKRESSQNDKHLNKWRSIVDELQMKLEVLKQEYRASSKHWLHEWSRLSLELQELEKTRIQYMKLKLQQFAKHCSDSSVEEQICMEQFTQQLSKFTADQDISSFAYNHGTGRIKGNFVHASSFDASGTGADTSRSRHAENVRHLSSQLQRSRISAKDSIVPPDVPPKDNPSSQGESFTGRSSVNGALPSKTDNEHHCERRLKPPQEDVRLSTSSASSHDSSNTTDFTTDIRHRASMESMSTSISSLAHSIEDSQRFAKSWNSHNRRRSKTRSQIFTASQDREHDICSRSSSMETTKIRSRPQVETSQRRKSMVWSESSTDPLKDALEAMKRSKSEHSNSSFAEYENTTSNKHLIPFPAGQPSDPKPEKKRVMDNGRVVELPLLSSRGEKAIHYAKALYTFMDPNDQQIVNFKVDDYLLITEQLDKDWYIGEVLNDESVDTSYRFGIIPENYIEILA</sequence>
<name>A0A1G4MFD4_LACFM</name>
<keyword evidence="5" id="KW-0206">Cytoskeleton</keyword>
<feature type="coiled-coil region" evidence="8">
    <location>
        <begin position="111"/>
        <end position="203"/>
    </location>
</feature>
<keyword evidence="4" id="KW-0597">Phosphoprotein</keyword>
<dbReference type="SMART" id="SM00055">
    <property type="entry name" value="FCH"/>
    <property type="match status" value="1"/>
</dbReference>
<feature type="compositionally biased region" description="Low complexity" evidence="9">
    <location>
        <begin position="374"/>
        <end position="387"/>
    </location>
</feature>
<dbReference type="PANTHER" id="PTHR23065">
    <property type="entry name" value="PROLINE-SERINE-THREONINE PHOSPHATASE INTERACTING PROTEIN 1"/>
    <property type="match status" value="1"/>
</dbReference>
<dbReference type="InterPro" id="IPR001452">
    <property type="entry name" value="SH3_domain"/>
</dbReference>
<feature type="compositionally biased region" description="Basic and acidic residues" evidence="9">
    <location>
        <begin position="354"/>
        <end position="372"/>
    </location>
</feature>
<keyword evidence="13" id="KW-1185">Reference proteome</keyword>
<dbReference type="GO" id="GO:0009898">
    <property type="term" value="C:cytoplasmic side of plasma membrane"/>
    <property type="evidence" value="ECO:0007669"/>
    <property type="project" value="TreeGrafter"/>
</dbReference>